<keyword evidence="5" id="KW-1185">Reference proteome</keyword>
<evidence type="ECO:0000313" key="5">
    <source>
        <dbReference type="Proteomes" id="UP001627154"/>
    </source>
</evidence>
<dbReference type="EMBL" id="JBJJXI010000043">
    <property type="protein sequence ID" value="KAL3401784.1"/>
    <property type="molecule type" value="Genomic_DNA"/>
</dbReference>
<sequence>MDRWNGKIAVVTGASGGIGLAVSKILLEHGMIVVGLARRRDKMIDEIKNCKNSKNFHARECDITIEENIIQSFDYIKSTFGQLNVLINNAGTTSMKKIEDSSTDEIEKIVKVNLLGVVYCSKKAIKLMRENSMEAHILNINSVLGHRVPPPIFGHFNIYPATKFAVTALSESLQYDLLDSKIRVTNISPGAVKTDMLDHAVQHAPLMSQLPELSPDDIANSIVFALSVPPHVEISELTIQGKKMDF</sequence>
<dbReference type="Pfam" id="PF00106">
    <property type="entry name" value="adh_short"/>
    <property type="match status" value="1"/>
</dbReference>
<dbReference type="PRINTS" id="PR00080">
    <property type="entry name" value="SDRFAMILY"/>
</dbReference>
<dbReference type="GO" id="GO:0016616">
    <property type="term" value="F:oxidoreductase activity, acting on the CH-OH group of donors, NAD or NADP as acceptor"/>
    <property type="evidence" value="ECO:0007669"/>
    <property type="project" value="UniProtKB-ARBA"/>
</dbReference>
<evidence type="ECO:0000256" key="3">
    <source>
        <dbReference type="RuleBase" id="RU000363"/>
    </source>
</evidence>
<dbReference type="Proteomes" id="UP001627154">
    <property type="component" value="Unassembled WGS sequence"/>
</dbReference>
<dbReference type="InterPro" id="IPR002347">
    <property type="entry name" value="SDR_fam"/>
</dbReference>
<evidence type="ECO:0000256" key="1">
    <source>
        <dbReference type="ARBA" id="ARBA00006484"/>
    </source>
</evidence>
<comment type="caution">
    <text evidence="4">The sequence shown here is derived from an EMBL/GenBank/DDBJ whole genome shotgun (WGS) entry which is preliminary data.</text>
</comment>
<accession>A0ABD2X935</accession>
<dbReference type="Gene3D" id="3.40.50.720">
    <property type="entry name" value="NAD(P)-binding Rossmann-like Domain"/>
    <property type="match status" value="1"/>
</dbReference>
<dbReference type="PANTHER" id="PTHR43115:SF4">
    <property type="entry name" value="DEHYDROGENASE_REDUCTASE SDR FAMILY MEMBER 11"/>
    <property type="match status" value="1"/>
</dbReference>
<dbReference type="AlphaFoldDB" id="A0ABD2X935"/>
<dbReference type="PRINTS" id="PR00081">
    <property type="entry name" value="GDHRDH"/>
</dbReference>
<dbReference type="SUPFAM" id="SSF51735">
    <property type="entry name" value="NAD(P)-binding Rossmann-fold domains"/>
    <property type="match status" value="1"/>
</dbReference>
<name>A0ABD2X935_9HYME</name>
<dbReference type="InterPro" id="IPR036291">
    <property type="entry name" value="NAD(P)-bd_dom_sf"/>
</dbReference>
<gene>
    <name evidence="4" type="ORF">TKK_005139</name>
</gene>
<dbReference type="PANTHER" id="PTHR43115">
    <property type="entry name" value="DEHYDROGENASE/REDUCTASE SDR FAMILY MEMBER 11"/>
    <property type="match status" value="1"/>
</dbReference>
<evidence type="ECO:0000313" key="4">
    <source>
        <dbReference type="EMBL" id="KAL3401784.1"/>
    </source>
</evidence>
<evidence type="ECO:0008006" key="6">
    <source>
        <dbReference type="Google" id="ProtNLM"/>
    </source>
</evidence>
<keyword evidence="2" id="KW-0560">Oxidoreductase</keyword>
<reference evidence="4 5" key="1">
    <citation type="journal article" date="2024" name="bioRxiv">
        <title>A reference genome for Trichogramma kaykai: A tiny desert-dwelling parasitoid wasp with competing sex-ratio distorters.</title>
        <authorList>
            <person name="Culotta J."/>
            <person name="Lindsey A.R."/>
        </authorList>
    </citation>
    <scope>NUCLEOTIDE SEQUENCE [LARGE SCALE GENOMIC DNA]</scope>
    <source>
        <strain evidence="4 5">KSX58</strain>
    </source>
</reference>
<proteinExistence type="inferred from homology"/>
<organism evidence="4 5">
    <name type="scientific">Trichogramma kaykai</name>
    <dbReference type="NCBI Taxonomy" id="54128"/>
    <lineage>
        <taxon>Eukaryota</taxon>
        <taxon>Metazoa</taxon>
        <taxon>Ecdysozoa</taxon>
        <taxon>Arthropoda</taxon>
        <taxon>Hexapoda</taxon>
        <taxon>Insecta</taxon>
        <taxon>Pterygota</taxon>
        <taxon>Neoptera</taxon>
        <taxon>Endopterygota</taxon>
        <taxon>Hymenoptera</taxon>
        <taxon>Apocrita</taxon>
        <taxon>Proctotrupomorpha</taxon>
        <taxon>Chalcidoidea</taxon>
        <taxon>Trichogrammatidae</taxon>
        <taxon>Trichogramma</taxon>
    </lineage>
</organism>
<evidence type="ECO:0000256" key="2">
    <source>
        <dbReference type="ARBA" id="ARBA00023002"/>
    </source>
</evidence>
<dbReference type="FunFam" id="3.40.50.720:FF:000047">
    <property type="entry name" value="NADP-dependent L-serine/L-allo-threonine dehydrogenase"/>
    <property type="match status" value="1"/>
</dbReference>
<protein>
    <recommendedName>
        <fullName evidence="6">Dehydrogenase</fullName>
    </recommendedName>
</protein>
<comment type="similarity">
    <text evidence="1 3">Belongs to the short-chain dehydrogenases/reductases (SDR) family.</text>
</comment>